<protein>
    <submittedName>
        <fullName evidence="2">Uncharacterized protein</fullName>
    </submittedName>
</protein>
<gene>
    <name evidence="2" type="ORF">GZ78_03925</name>
</gene>
<dbReference type="OrthoDB" id="6197896at2"/>
<comment type="caution">
    <text evidence="2">The sequence shown here is derived from an EMBL/GenBank/DDBJ whole genome shotgun (WGS) entry which is preliminary data.</text>
</comment>
<organism evidence="2 3">
    <name type="scientific">Endozoicomonas numazuensis</name>
    <dbReference type="NCBI Taxonomy" id="1137799"/>
    <lineage>
        <taxon>Bacteria</taxon>
        <taxon>Pseudomonadati</taxon>
        <taxon>Pseudomonadota</taxon>
        <taxon>Gammaproteobacteria</taxon>
        <taxon>Oceanospirillales</taxon>
        <taxon>Endozoicomonadaceae</taxon>
        <taxon>Endozoicomonas</taxon>
    </lineage>
</organism>
<sequence length="331" mass="37028">MSGGMEVTGRNSHIQVPAGDSGGNAPVSSDGKTPIHKVTGPVTPDPQLSQLQKKQTPDVPITDRQTNSTPPSTTPGLKRTQEASSENPVKKEKEEETAEAKAIREAREIETMSEDELKAKQKEKLDEAAKVSDRYEEFSLLGRAKGALDNPKNAPKDLKVTIALPGKDPVTLIPWDDKLMERDDFQELWDTAKKVLAEHEVANFENYKAEDDFNKLSELKGTIKQIADKLGDNKYEEGERDHDNEWEKQWKEVRHKPVRLEAYEGLNRSDRTRVVVDALPESAQEKMKKAKGSESEPGATETHPENVTRPGENEDEDSALNSEQLQKQKQQ</sequence>
<dbReference type="EMBL" id="JOKH01000001">
    <property type="protein sequence ID" value="KEQ19156.1"/>
    <property type="molecule type" value="Genomic_DNA"/>
</dbReference>
<evidence type="ECO:0000256" key="1">
    <source>
        <dbReference type="SAM" id="MobiDB-lite"/>
    </source>
</evidence>
<dbReference type="Proteomes" id="UP000028073">
    <property type="component" value="Unassembled WGS sequence"/>
</dbReference>
<feature type="compositionally biased region" description="Basic and acidic residues" evidence="1">
    <location>
        <begin position="88"/>
        <end position="115"/>
    </location>
</feature>
<feature type="region of interest" description="Disordered" evidence="1">
    <location>
        <begin position="1"/>
        <end position="115"/>
    </location>
</feature>
<keyword evidence="3" id="KW-1185">Reference proteome</keyword>
<evidence type="ECO:0000313" key="3">
    <source>
        <dbReference type="Proteomes" id="UP000028073"/>
    </source>
</evidence>
<feature type="region of interest" description="Disordered" evidence="1">
    <location>
        <begin position="267"/>
        <end position="331"/>
    </location>
</feature>
<proteinExistence type="predicted"/>
<feature type="compositionally biased region" description="Polar residues" evidence="1">
    <location>
        <begin position="319"/>
        <end position="331"/>
    </location>
</feature>
<name>A0A081NL33_9GAMM</name>
<evidence type="ECO:0000313" key="2">
    <source>
        <dbReference type="EMBL" id="KEQ19156.1"/>
    </source>
</evidence>
<feature type="compositionally biased region" description="Polar residues" evidence="1">
    <location>
        <begin position="63"/>
        <end position="75"/>
    </location>
</feature>
<reference evidence="2 3" key="1">
    <citation type="submission" date="2014-06" db="EMBL/GenBank/DDBJ databases">
        <title>Whole Genome Sequences of Three Symbiotic Endozoicomonas Bacteria.</title>
        <authorList>
            <person name="Neave M.J."/>
            <person name="Apprill A."/>
            <person name="Voolstra C.R."/>
        </authorList>
    </citation>
    <scope>NUCLEOTIDE SEQUENCE [LARGE SCALE GENOMIC DNA]</scope>
    <source>
        <strain evidence="2 3">DSM 25634</strain>
    </source>
</reference>
<accession>A0A081NL33</accession>
<feature type="compositionally biased region" description="Basic and acidic residues" evidence="1">
    <location>
        <begin position="283"/>
        <end position="294"/>
    </location>
</feature>
<dbReference type="RefSeq" id="WP_034832821.1">
    <property type="nucleotide sequence ID" value="NZ_JOKH01000001.1"/>
</dbReference>
<dbReference type="AlphaFoldDB" id="A0A081NL33"/>